<evidence type="ECO:0000256" key="3">
    <source>
        <dbReference type="ARBA" id="ARBA00015484"/>
    </source>
</evidence>
<evidence type="ECO:0000256" key="4">
    <source>
        <dbReference type="ARBA" id="ARBA00022692"/>
    </source>
</evidence>
<feature type="transmembrane region" description="Helical" evidence="14">
    <location>
        <begin position="98"/>
        <end position="121"/>
    </location>
</feature>
<keyword evidence="12 14" id="KW-0807">Transducer</keyword>
<dbReference type="OrthoDB" id="9396544at2759"/>
<evidence type="ECO:0000256" key="10">
    <source>
        <dbReference type="ARBA" id="ARBA00023170"/>
    </source>
</evidence>
<keyword evidence="7 14" id="KW-0297">G-protein coupled receptor</keyword>
<keyword evidence="4 14" id="KW-0812">Transmembrane</keyword>
<dbReference type="InParanoid" id="A0A6P3F6N7"/>
<feature type="transmembrane region" description="Helical" evidence="14">
    <location>
        <begin position="242"/>
        <end position="264"/>
    </location>
</feature>
<dbReference type="GO" id="GO:0032642">
    <property type="term" value="P:regulation of chemokine production"/>
    <property type="evidence" value="ECO:0007669"/>
    <property type="project" value="TreeGrafter"/>
</dbReference>
<dbReference type="CDD" id="cd15010">
    <property type="entry name" value="7tmA_ACKR1_DARC"/>
    <property type="match status" value="1"/>
</dbReference>
<evidence type="ECO:0000256" key="12">
    <source>
        <dbReference type="ARBA" id="ARBA00023224"/>
    </source>
</evidence>
<evidence type="ECO:0000256" key="13">
    <source>
        <dbReference type="ARBA" id="ARBA00030289"/>
    </source>
</evidence>
<evidence type="ECO:0000256" key="6">
    <source>
        <dbReference type="ARBA" id="ARBA00022989"/>
    </source>
</evidence>
<evidence type="ECO:0000256" key="14">
    <source>
        <dbReference type="RuleBase" id="RU368070"/>
    </source>
</evidence>
<dbReference type="RefSeq" id="XP_004640054.1">
    <property type="nucleotide sequence ID" value="XM_004639997.2"/>
</dbReference>
<dbReference type="GO" id="GO:0006954">
    <property type="term" value="P:inflammatory response"/>
    <property type="evidence" value="ECO:0007669"/>
    <property type="project" value="UniProtKB-UniRule"/>
</dbReference>
<comment type="subcellular location">
    <subcellularLocation>
        <location evidence="14">Early endosome</location>
    </subcellularLocation>
    <subcellularLocation>
        <location evidence="1 14">Membrane</location>
        <topology evidence="1 14">Multi-pass membrane protein</topology>
    </subcellularLocation>
    <subcellularLocation>
        <location evidence="14">Recycling endosome</location>
    </subcellularLocation>
</comment>
<dbReference type="FunCoup" id="A0A6P3F6N7">
    <property type="interactions" value="4"/>
</dbReference>
<proteinExistence type="inferred from homology"/>
<evidence type="ECO:0000313" key="16">
    <source>
        <dbReference type="RefSeq" id="XP_004640054.1"/>
    </source>
</evidence>
<comment type="caution">
    <text evidence="14">Lacks conserved residue(s) required for the propagation of feature annotation.</text>
</comment>
<feature type="transmembrane region" description="Helical" evidence="14">
    <location>
        <begin position="167"/>
        <end position="190"/>
    </location>
</feature>
<feature type="transmembrane region" description="Helical" evidence="14">
    <location>
        <begin position="133"/>
        <end position="155"/>
    </location>
</feature>
<evidence type="ECO:0000256" key="11">
    <source>
        <dbReference type="ARBA" id="ARBA00023180"/>
    </source>
</evidence>
<protein>
    <recommendedName>
        <fullName evidence="3 14">Atypical chemokine receptor 1</fullName>
    </recommendedName>
    <alternativeName>
        <fullName evidence="13 14">Duffy antigen/chemokine receptor</fullName>
    </alternativeName>
</protein>
<keyword evidence="15" id="KW-1185">Reference proteome</keyword>
<dbReference type="GO" id="GO:0005769">
    <property type="term" value="C:early endosome"/>
    <property type="evidence" value="ECO:0007669"/>
    <property type="project" value="UniProtKB-SubCell"/>
</dbReference>
<evidence type="ECO:0000256" key="9">
    <source>
        <dbReference type="ARBA" id="ARBA00023157"/>
    </source>
</evidence>
<comment type="similarity">
    <text evidence="2 14">Belongs to the G-protein coupled receptor 1 family. Atypical chemokine receptor subfamily.</text>
</comment>
<dbReference type="GO" id="GO:0055037">
    <property type="term" value="C:recycling endosome"/>
    <property type="evidence" value="ECO:0007669"/>
    <property type="project" value="UniProtKB-SubCell"/>
</dbReference>
<dbReference type="PANTHER" id="PTHR14181:SF1">
    <property type="entry name" value="ATYPICAL CHEMOKINE RECEPTOR 1"/>
    <property type="match status" value="1"/>
</dbReference>
<sequence length="338" mass="36119">MGNCLNQVKPSFSPDKNGSLLDLTDYQWNYSSGENTSYASLEDYSFLDAAAPCHSCNLLDDSSLPFFILCSVLGVLGSGAFLFGLLRPLFSWQLCPAWPFLAQMAVASGLFSIAVPILAPGLTSPQSTILCHLGYWVSYSSAFAQALLIECHACLGPKLCTDQIPGLTLGLTIGLWGVAALLGLPVTLASDTSLGPCTLSYSRGLGALRSTHVMACFAIFSLLPLSLLGAKGLKKALGKGPGPWVNILWVWFIFWWPHGVILGFDSLVRAKVLLLPTCLAQRTLDLVLDLAEALAMLHCVATPPLLALFFHRATKPPFPSLPHSAGQSSHLDNVGSKT</sequence>
<keyword evidence="9" id="KW-1015">Disulfide bond</keyword>
<keyword evidence="6 14" id="KW-1133">Transmembrane helix</keyword>
<dbReference type="InterPro" id="IPR005384">
    <property type="entry name" value="Duffy_chemokine_rcpt"/>
</dbReference>
<keyword evidence="5 14" id="KW-0967">Endosome</keyword>
<comment type="function">
    <text evidence="14">Atypical chemokine receptor that controls chemokine levels and localization via high-affinity chemokine binding that is uncoupled from classic ligand-driven signal transduction cascades, resulting instead in chemokine sequestration, degradation, or transcytosis. Also known as interceptor (internalizing receptor) or chemokine-scavenging receptor or chemokine decoy receptor. Has a promiscuous chemokine-binding profile, interacting with inflammatory chemokines of both the CXC and the CC subfamilies but not with homeostatic chemokines. Acts as a receptor for chemokines including CCL2, CCL5, CCL7, CCL11, CCL13, CCL14, CCL17, CXCL5, CXCL6, IL8/CXCL8, CXCL11, GRO, RANTES, MCP-1 and TARC. May regulate chemokine bioavailability and, consequently, leukocyte recruitment through two distinct mechanisms: when expressed in endothelial cells, it sustains the abluminal to luminal transcytosis of tissue-derived chemokines and their subsequent presentation to circulating leukocytes; when expressed in erythrocytes, serves as blood reservoir of cognate chemokines but also as a chemokine sink, buffering potential surges in plasma chemokine levels.</text>
</comment>
<dbReference type="GO" id="GO:0004930">
    <property type="term" value="F:G protein-coupled receptor activity"/>
    <property type="evidence" value="ECO:0007669"/>
    <property type="project" value="UniProtKB-UniRule"/>
</dbReference>
<evidence type="ECO:0000313" key="15">
    <source>
        <dbReference type="Proteomes" id="UP000515203"/>
    </source>
</evidence>
<name>A0A6P3F6N7_OCTDE</name>
<dbReference type="GeneID" id="101565820"/>
<dbReference type="PRINTS" id="PR01559">
    <property type="entry name" value="DUFFYANTIGEN"/>
</dbReference>
<accession>A0A6P3F6N7</accession>
<evidence type="ECO:0000256" key="8">
    <source>
        <dbReference type="ARBA" id="ARBA00023136"/>
    </source>
</evidence>
<gene>
    <name evidence="16" type="primary">Ackr1</name>
</gene>
<dbReference type="Proteomes" id="UP000515203">
    <property type="component" value="Unplaced"/>
</dbReference>
<keyword evidence="10 14" id="KW-0675">Receptor</keyword>
<dbReference type="CTD" id="2532"/>
<keyword evidence="11" id="KW-0325">Glycoprotein</keyword>
<evidence type="ECO:0000256" key="7">
    <source>
        <dbReference type="ARBA" id="ARBA00023040"/>
    </source>
</evidence>
<organism evidence="15 16">
    <name type="scientific">Octodon degus</name>
    <name type="common">Degu</name>
    <name type="synonym">Sciurus degus</name>
    <dbReference type="NCBI Taxonomy" id="10160"/>
    <lineage>
        <taxon>Eukaryota</taxon>
        <taxon>Metazoa</taxon>
        <taxon>Chordata</taxon>
        <taxon>Craniata</taxon>
        <taxon>Vertebrata</taxon>
        <taxon>Euteleostomi</taxon>
        <taxon>Mammalia</taxon>
        <taxon>Eutheria</taxon>
        <taxon>Euarchontoglires</taxon>
        <taxon>Glires</taxon>
        <taxon>Rodentia</taxon>
        <taxon>Hystricomorpha</taxon>
        <taxon>Octodontidae</taxon>
        <taxon>Octodon</taxon>
    </lineage>
</organism>
<dbReference type="Gene3D" id="1.20.1070.10">
    <property type="entry name" value="Rhodopsin 7-helix transmembrane proteins"/>
    <property type="match status" value="1"/>
</dbReference>
<dbReference type="PANTHER" id="PTHR14181">
    <property type="entry name" value="DUFFY ANTIGEN/CHEMOKINE RECEPTOR"/>
    <property type="match status" value="1"/>
</dbReference>
<dbReference type="GO" id="GO:0019957">
    <property type="term" value="F:C-C chemokine binding"/>
    <property type="evidence" value="ECO:0007669"/>
    <property type="project" value="TreeGrafter"/>
</dbReference>
<evidence type="ECO:0000256" key="1">
    <source>
        <dbReference type="ARBA" id="ARBA00004141"/>
    </source>
</evidence>
<dbReference type="GO" id="GO:0070098">
    <property type="term" value="P:chemokine-mediated signaling pathway"/>
    <property type="evidence" value="ECO:0007669"/>
    <property type="project" value="UniProtKB-UniRule"/>
</dbReference>
<reference evidence="16" key="1">
    <citation type="submission" date="2025-08" db="UniProtKB">
        <authorList>
            <consortium name="RefSeq"/>
        </authorList>
    </citation>
    <scope>IDENTIFICATION</scope>
</reference>
<evidence type="ECO:0000256" key="5">
    <source>
        <dbReference type="ARBA" id="ARBA00022753"/>
    </source>
</evidence>
<keyword evidence="8 14" id="KW-0472">Membrane</keyword>
<dbReference type="GO" id="GO:0016020">
    <property type="term" value="C:membrane"/>
    <property type="evidence" value="ECO:0007669"/>
    <property type="project" value="UniProtKB-SubCell"/>
</dbReference>
<dbReference type="AlphaFoldDB" id="A0A6P3F6N7"/>
<feature type="transmembrane region" description="Helical" evidence="14">
    <location>
        <begin position="210"/>
        <end position="230"/>
    </location>
</feature>
<evidence type="ECO:0000256" key="2">
    <source>
        <dbReference type="ARBA" id="ARBA00008790"/>
    </source>
</evidence>
<feature type="transmembrane region" description="Helical" evidence="14">
    <location>
        <begin position="64"/>
        <end position="86"/>
    </location>
</feature>